<protein>
    <recommendedName>
        <fullName evidence="5">Periplasmic heavy metal sensor</fullName>
    </recommendedName>
</protein>
<comment type="caution">
    <text evidence="3">The sequence shown here is derived from an EMBL/GenBank/DDBJ whole genome shotgun (WGS) entry which is preliminary data.</text>
</comment>
<organism evidence="3 4">
    <name type="scientific">Henriciella pelagia</name>
    <dbReference type="NCBI Taxonomy" id="1977912"/>
    <lineage>
        <taxon>Bacteria</taxon>
        <taxon>Pseudomonadati</taxon>
        <taxon>Pseudomonadota</taxon>
        <taxon>Alphaproteobacteria</taxon>
        <taxon>Hyphomonadales</taxon>
        <taxon>Hyphomonadaceae</taxon>
        <taxon>Henriciella</taxon>
    </lineage>
</organism>
<gene>
    <name evidence="3" type="ORF">GCM10011503_29920</name>
</gene>
<reference evidence="4" key="1">
    <citation type="journal article" date="2019" name="Int. J. Syst. Evol. Microbiol.">
        <title>The Global Catalogue of Microorganisms (GCM) 10K type strain sequencing project: providing services to taxonomists for standard genome sequencing and annotation.</title>
        <authorList>
            <consortium name="The Broad Institute Genomics Platform"/>
            <consortium name="The Broad Institute Genome Sequencing Center for Infectious Disease"/>
            <person name="Wu L."/>
            <person name="Ma J."/>
        </authorList>
    </citation>
    <scope>NUCLEOTIDE SEQUENCE [LARGE SCALE GENOMIC DNA]</scope>
    <source>
        <strain evidence="4">CGMCC 1.15928</strain>
    </source>
</reference>
<accession>A0ABQ1JV88</accession>
<sequence>MRGAATQILLIVQIALIGLLVVRVYDLGMRVDSLSQERSARAESYAALPKFATSAELPAETALVEFDMASQVTLRQIVREELETFSETLPDPAGNTRAASSDAAQTVPPDEPADPAFKRRVDEQLYSLIAQGQASQAELIALENNIARLPPAHRRQVLGELNKAVNDGRLDARF</sequence>
<keyword evidence="2" id="KW-0472">Membrane</keyword>
<keyword evidence="2" id="KW-0812">Transmembrane</keyword>
<dbReference type="EMBL" id="BMKF01000002">
    <property type="protein sequence ID" value="GGB79077.1"/>
    <property type="molecule type" value="Genomic_DNA"/>
</dbReference>
<keyword evidence="2" id="KW-1133">Transmembrane helix</keyword>
<name>A0ABQ1JV88_9PROT</name>
<dbReference type="Proteomes" id="UP000628854">
    <property type="component" value="Unassembled WGS sequence"/>
</dbReference>
<feature type="transmembrane region" description="Helical" evidence="2">
    <location>
        <begin position="6"/>
        <end position="25"/>
    </location>
</feature>
<dbReference type="RefSeq" id="WP_084393332.1">
    <property type="nucleotide sequence ID" value="NZ_BMKF01000002.1"/>
</dbReference>
<keyword evidence="4" id="KW-1185">Reference proteome</keyword>
<evidence type="ECO:0000256" key="1">
    <source>
        <dbReference type="SAM" id="MobiDB-lite"/>
    </source>
</evidence>
<feature type="region of interest" description="Disordered" evidence="1">
    <location>
        <begin position="85"/>
        <end position="115"/>
    </location>
</feature>
<proteinExistence type="predicted"/>
<evidence type="ECO:0000313" key="3">
    <source>
        <dbReference type="EMBL" id="GGB79077.1"/>
    </source>
</evidence>
<evidence type="ECO:0000256" key="2">
    <source>
        <dbReference type="SAM" id="Phobius"/>
    </source>
</evidence>
<evidence type="ECO:0000313" key="4">
    <source>
        <dbReference type="Proteomes" id="UP000628854"/>
    </source>
</evidence>
<evidence type="ECO:0008006" key="5">
    <source>
        <dbReference type="Google" id="ProtNLM"/>
    </source>
</evidence>